<dbReference type="Pfam" id="PF01590">
    <property type="entry name" value="GAF"/>
    <property type="match status" value="1"/>
</dbReference>
<dbReference type="EMBL" id="JADBEM010000001">
    <property type="protein sequence ID" value="MBE1611438.1"/>
    <property type="molecule type" value="Genomic_DNA"/>
</dbReference>
<reference evidence="2" key="1">
    <citation type="submission" date="2020-10" db="EMBL/GenBank/DDBJ databases">
        <title>Sequencing the genomes of 1000 actinobacteria strains.</title>
        <authorList>
            <person name="Klenk H.-P."/>
        </authorList>
    </citation>
    <scope>NUCLEOTIDE SEQUENCE</scope>
    <source>
        <strain evidence="2">DSM 45354</strain>
    </source>
</reference>
<dbReference type="Gene3D" id="3.30.565.10">
    <property type="entry name" value="Histidine kinase-like ATPase, C-terminal domain"/>
    <property type="match status" value="1"/>
</dbReference>
<gene>
    <name evidence="2" type="ORF">HEB94_008286</name>
</gene>
<dbReference type="InterPro" id="IPR029016">
    <property type="entry name" value="GAF-like_dom_sf"/>
</dbReference>
<protein>
    <submittedName>
        <fullName evidence="2">GAF domain-containing protein</fullName>
    </submittedName>
</protein>
<dbReference type="Gene3D" id="3.30.450.40">
    <property type="match status" value="2"/>
</dbReference>
<sequence length="527" mass="58045">MVGNTLPPRDRLRPLVDSLLIIGTDLDRRQASERVARCAAKLVDARSTILQLAWRHFGVVDLVGYGLRPEECRECSRRPEFQHLVEQVALSGRPMGHRNLICVPLHLREEFHGLLCVQGKRGGFTGSDQETLAAYGPAATMALHNACLYEHQRRRRHWSESAAELTHVLLGEVEREQALRLVTRRLREVSGAACAVLLLLDPDEPGSGVLHAVDGLGMEHMSGTRVPVQSLTAKVLESGRGIVTADLTSAPGYEPVPAWRAALAPLGLAMLLPLTTEEETIGVLFAGWLRGSPDEPMAAQEISLVGMFANQAALAVRQTRAQERRAALRVAGDRDRMARVLREVVLRRLHQIGADLRDVVPLSRRPEVRGRIVGAVEDVDDTIRCVRSMIFQLHERQTRWATLRSNLDAEVRAARDAFGITPDLTLDPAVDALPLDTQRELATGVHEAFGLAFERWTPRRVDVVLTCERDRVRMAVSYAEPPAPPHAERDRPTGLDGLAARARRLGGACTAVANRGGTTIEWEVPVG</sequence>
<name>A0A927N5N2_9ACTN</name>
<dbReference type="Proteomes" id="UP000638648">
    <property type="component" value="Unassembled WGS sequence"/>
</dbReference>
<feature type="domain" description="GAF" evidence="1">
    <location>
        <begin position="17"/>
        <end position="153"/>
    </location>
</feature>
<feature type="domain" description="GAF" evidence="1">
    <location>
        <begin position="174"/>
        <end position="326"/>
    </location>
</feature>
<evidence type="ECO:0000313" key="3">
    <source>
        <dbReference type="Proteomes" id="UP000638648"/>
    </source>
</evidence>
<dbReference type="InterPro" id="IPR036890">
    <property type="entry name" value="HATPase_C_sf"/>
</dbReference>
<dbReference type="AlphaFoldDB" id="A0A927N5N2"/>
<dbReference type="Pfam" id="PF13185">
    <property type="entry name" value="GAF_2"/>
    <property type="match status" value="1"/>
</dbReference>
<accession>A0A927N5N2</accession>
<evidence type="ECO:0000259" key="1">
    <source>
        <dbReference type="SMART" id="SM00065"/>
    </source>
</evidence>
<dbReference type="InterPro" id="IPR003018">
    <property type="entry name" value="GAF"/>
</dbReference>
<organism evidence="2 3">
    <name type="scientific">Actinopolymorpha pittospori</name>
    <dbReference type="NCBI Taxonomy" id="648752"/>
    <lineage>
        <taxon>Bacteria</taxon>
        <taxon>Bacillati</taxon>
        <taxon>Actinomycetota</taxon>
        <taxon>Actinomycetes</taxon>
        <taxon>Propionibacteriales</taxon>
        <taxon>Actinopolymorphaceae</taxon>
        <taxon>Actinopolymorpha</taxon>
    </lineage>
</organism>
<comment type="caution">
    <text evidence="2">The sequence shown here is derived from an EMBL/GenBank/DDBJ whole genome shotgun (WGS) entry which is preliminary data.</text>
</comment>
<evidence type="ECO:0000313" key="2">
    <source>
        <dbReference type="EMBL" id="MBE1611438.1"/>
    </source>
</evidence>
<dbReference type="RefSeq" id="WP_192754653.1">
    <property type="nucleotide sequence ID" value="NZ_BAABJL010000042.1"/>
</dbReference>
<dbReference type="SMART" id="SM00065">
    <property type="entry name" value="GAF"/>
    <property type="match status" value="2"/>
</dbReference>
<dbReference type="SUPFAM" id="SSF55781">
    <property type="entry name" value="GAF domain-like"/>
    <property type="match status" value="2"/>
</dbReference>
<proteinExistence type="predicted"/>
<keyword evidence="3" id="KW-1185">Reference proteome</keyword>